<evidence type="ECO:0000256" key="5">
    <source>
        <dbReference type="RuleBase" id="RU362118"/>
    </source>
</evidence>
<dbReference type="Gene3D" id="3.40.640.10">
    <property type="entry name" value="Type I PLP-dependent aspartate aminotransferase-like (Major domain)"/>
    <property type="match status" value="1"/>
</dbReference>
<dbReference type="PANTHER" id="PTHR43797:SF2">
    <property type="entry name" value="HOMOCYSTEINE_CYSTEINE SYNTHASE"/>
    <property type="match status" value="1"/>
</dbReference>
<dbReference type="PIRSF" id="PIRSF001434">
    <property type="entry name" value="CGS"/>
    <property type="match status" value="1"/>
</dbReference>
<dbReference type="GO" id="GO:0071269">
    <property type="term" value="P:L-homocysteine biosynthetic process"/>
    <property type="evidence" value="ECO:0007669"/>
    <property type="project" value="TreeGrafter"/>
</dbReference>
<dbReference type="GO" id="GO:0006535">
    <property type="term" value="P:cysteine biosynthetic process from serine"/>
    <property type="evidence" value="ECO:0007669"/>
    <property type="project" value="TreeGrafter"/>
</dbReference>
<comment type="cofactor">
    <cofactor evidence="1 5">
        <name>pyridoxal 5'-phosphate</name>
        <dbReference type="ChEBI" id="CHEBI:597326"/>
    </cofactor>
</comment>
<dbReference type="InterPro" id="IPR015421">
    <property type="entry name" value="PyrdxlP-dep_Trfase_major"/>
</dbReference>
<dbReference type="GO" id="GO:0003961">
    <property type="term" value="F:O-acetylhomoserine aminocarboxypropyltransferase activity"/>
    <property type="evidence" value="ECO:0007669"/>
    <property type="project" value="TreeGrafter"/>
</dbReference>
<comment type="similarity">
    <text evidence="2 5">Belongs to the trans-sulfuration enzymes family.</text>
</comment>
<gene>
    <name evidence="6" type="ORF">GQ26_0162380</name>
</gene>
<keyword evidence="3" id="KW-0808">Transferase</keyword>
<evidence type="ECO:0000313" key="6">
    <source>
        <dbReference type="EMBL" id="KFX47225.1"/>
    </source>
</evidence>
<proteinExistence type="inferred from homology"/>
<dbReference type="GO" id="GO:0004124">
    <property type="term" value="F:cysteine synthase activity"/>
    <property type="evidence" value="ECO:0007669"/>
    <property type="project" value="TreeGrafter"/>
</dbReference>
<dbReference type="InterPro" id="IPR015424">
    <property type="entry name" value="PyrdxlP-dep_Trfase"/>
</dbReference>
<accession>A0A093V4W4</accession>
<dbReference type="GO" id="GO:0005737">
    <property type="term" value="C:cytoplasm"/>
    <property type="evidence" value="ECO:0007669"/>
    <property type="project" value="TreeGrafter"/>
</dbReference>
<protein>
    <submittedName>
        <fullName evidence="6">O-acetylhomoserine (Thiol)-lyase</fullName>
    </submittedName>
</protein>
<dbReference type="InterPro" id="IPR015422">
    <property type="entry name" value="PyrdxlP-dep_Trfase_small"/>
</dbReference>
<name>A0A093V4W4_TALMA</name>
<dbReference type="EMBL" id="JPOX01000016">
    <property type="protein sequence ID" value="KFX47225.1"/>
    <property type="molecule type" value="Genomic_DNA"/>
</dbReference>
<keyword evidence="4 5" id="KW-0663">Pyridoxal phosphate</keyword>
<dbReference type="FunFam" id="3.40.640.10:FF:000035">
    <property type="entry name" value="O-succinylhomoserine sulfhydrylase"/>
    <property type="match status" value="1"/>
</dbReference>
<evidence type="ECO:0000256" key="2">
    <source>
        <dbReference type="ARBA" id="ARBA00009077"/>
    </source>
</evidence>
<dbReference type="InterPro" id="IPR006235">
    <property type="entry name" value="OAc-hSer/O-AcSer_sulfhydrylase"/>
</dbReference>
<dbReference type="GO" id="GO:0030170">
    <property type="term" value="F:pyridoxal phosphate binding"/>
    <property type="evidence" value="ECO:0007669"/>
    <property type="project" value="InterPro"/>
</dbReference>
<organism evidence="6">
    <name type="scientific">Talaromyces marneffei PM1</name>
    <dbReference type="NCBI Taxonomy" id="1077442"/>
    <lineage>
        <taxon>Eukaryota</taxon>
        <taxon>Fungi</taxon>
        <taxon>Dikarya</taxon>
        <taxon>Ascomycota</taxon>
        <taxon>Pezizomycotina</taxon>
        <taxon>Eurotiomycetes</taxon>
        <taxon>Eurotiomycetidae</taxon>
        <taxon>Eurotiales</taxon>
        <taxon>Trichocomaceae</taxon>
        <taxon>Talaromyces</taxon>
        <taxon>Talaromyces sect. Talaromyces</taxon>
    </lineage>
</organism>
<sequence>MSDQERPLQYESLALHTGENVHDVQQGTRSLTTPLYASTSFTFNNSQHGADIFAGKAEDFAYSRLGNPTSAVFEQRIAALEGGAAALPASSGEAARWMAIAALAMAGENIVASATISEETYTMFKYRLPTQGITVTFIDINDTDSIRNAIDEKTRAVYIESISSLGLQIADISAVASVAHAAGVPLVVDNTAGVAGYLIRPIDHGADIVINSTSEWVTGTGTTVSGIVVDSGKFPWKTNSSRFPHLTEPSPGYHGMNFVEQFGNIAYILYMRMAILRDGGPCLNPFAASFALAGLGSLSPRVDRHNSNALSLAAWLQTNEKVAKVVFPGLTTHRTFSRTKKYLRQNAGYGAVLYFGLQEGGAEKVAALVDNLKLIKLSNGLGTPQTLIYLPEGRSASREGIKDADDAIVRVSVGLEHIDDIINDLEQALELV</sequence>
<keyword evidence="6" id="KW-0456">Lyase</keyword>
<dbReference type="InterPro" id="IPR000277">
    <property type="entry name" value="Cys/Met-Metab_PyrdxlP-dep_enz"/>
</dbReference>
<evidence type="ECO:0000256" key="3">
    <source>
        <dbReference type="ARBA" id="ARBA00022679"/>
    </source>
</evidence>
<dbReference type="GO" id="GO:0016829">
    <property type="term" value="F:lyase activity"/>
    <property type="evidence" value="ECO:0007669"/>
    <property type="project" value="UniProtKB-KW"/>
</dbReference>
<evidence type="ECO:0000256" key="4">
    <source>
        <dbReference type="ARBA" id="ARBA00022898"/>
    </source>
</evidence>
<evidence type="ECO:0000256" key="1">
    <source>
        <dbReference type="ARBA" id="ARBA00001933"/>
    </source>
</evidence>
<dbReference type="PANTHER" id="PTHR43797">
    <property type="entry name" value="HOMOCYSTEINE/CYSTEINE SYNTHASE"/>
    <property type="match status" value="1"/>
</dbReference>
<dbReference type="SUPFAM" id="SSF53383">
    <property type="entry name" value="PLP-dependent transferases"/>
    <property type="match status" value="1"/>
</dbReference>
<dbReference type="eggNOG" id="KOG0053">
    <property type="taxonomic scope" value="Eukaryota"/>
</dbReference>
<dbReference type="Pfam" id="PF01053">
    <property type="entry name" value="Cys_Met_Meta_PP"/>
    <property type="match status" value="1"/>
</dbReference>
<reference evidence="6" key="1">
    <citation type="journal article" date="2014" name="PLoS Genet.">
        <title>Signature Gene Expression Reveals Novel Clues to the Molecular Mechanisms of Dimorphic Transition in Penicillium marneffei.</title>
        <authorList>
            <person name="Yang E."/>
            <person name="Wang G."/>
            <person name="Cai J."/>
            <person name="Woo P.C."/>
            <person name="Lau S.K."/>
            <person name="Yuen K.-Y."/>
            <person name="Chow W.-N."/>
            <person name="Lin X."/>
        </authorList>
    </citation>
    <scope>NUCLEOTIDE SEQUENCE [LARGE SCALE GENOMIC DNA]</scope>
    <source>
        <strain evidence="6">PM1</strain>
    </source>
</reference>
<comment type="caution">
    <text evidence="6">The sequence shown here is derived from an EMBL/GenBank/DDBJ whole genome shotgun (WGS) entry which is preliminary data.</text>
</comment>
<dbReference type="Gene3D" id="3.90.1150.10">
    <property type="entry name" value="Aspartate Aminotransferase, domain 1"/>
    <property type="match status" value="1"/>
</dbReference>
<dbReference type="GO" id="GO:0019346">
    <property type="term" value="P:transsulfuration"/>
    <property type="evidence" value="ECO:0007669"/>
    <property type="project" value="InterPro"/>
</dbReference>
<dbReference type="AlphaFoldDB" id="A0A093V4W4"/>